<evidence type="ECO:0000313" key="1">
    <source>
        <dbReference type="EMBL" id="EAP76685.1"/>
    </source>
</evidence>
<reference evidence="1 2" key="1">
    <citation type="submission" date="2005-12" db="EMBL/GenBank/DDBJ databases">
        <authorList>
            <person name="Moran M.A."/>
            <person name="Ferriera S."/>
            <person name="Johnson J."/>
            <person name="Kravitz S."/>
            <person name="Halpern A."/>
            <person name="Remington K."/>
            <person name="Beeson K."/>
            <person name="Tran B."/>
            <person name="Rogers Y.-H."/>
            <person name="Friedman R."/>
            <person name="Venter J.C."/>
        </authorList>
    </citation>
    <scope>NUCLEOTIDE SEQUENCE [LARGE SCALE GENOMIC DNA]</scope>
    <source>
        <strain evidence="2">ATCC BAA-591 / DSM 15170 / ISM</strain>
    </source>
</reference>
<sequence>MPVTRLIKRALATQTAQFLRRPSGADWDGQTQLSQQEIDHMAQRILLPSLPVSDEEMARAQFQDRGQKMARQENWPALSAAIRAADETRLATPGGEMATMLLAYGARGDVTAAAEDALYDGVVPPSHGIDALEEAAQELPGDYPTALVTALAHMDIGLAWRNLPKAITQIDITDRAARTHHHFARAAQLLAPHCGLTHDAPSLAAAQCALLAGQTPSQRQVADDYEALIRLDPNSPKHLRAMGRALLPECGGSLAQLELEARRAATLTQSIWGAGGYTWVHLDALALDPDALIRLDAEFFADGMRDILARRKNQHIANLLAAYCAAALKGAPGAPGATPDSAATNAAKVDPATGTALRALFEWVLSTHLQELHPLIWTEALHRPGLATALPSRRSLVRAGRHAALGMIATVFADKLANGRSIAFSTAGMYQLDPM</sequence>
<dbReference type="RefSeq" id="WP_009812092.1">
    <property type="nucleotide sequence ID" value="NZ_CH724156.1"/>
</dbReference>
<proteinExistence type="predicted"/>
<dbReference type="eggNOG" id="ENOG502Z8KV">
    <property type="taxonomic scope" value="Bacteria"/>
</dbReference>
<comment type="caution">
    <text evidence="1">The sequence shown here is derived from an EMBL/GenBank/DDBJ whole genome shotgun (WGS) entry which is preliminary data.</text>
</comment>
<evidence type="ECO:0000313" key="2">
    <source>
        <dbReference type="Proteomes" id="UP000005954"/>
    </source>
</evidence>
<keyword evidence="2" id="KW-1185">Reference proteome</keyword>
<dbReference type="AlphaFoldDB" id="A3SH54"/>
<dbReference type="OrthoDB" id="7734559at2"/>
<dbReference type="HOGENOM" id="CLU_045116_0_0_5"/>
<protein>
    <submittedName>
        <fullName evidence="1">Uncharacterized protein</fullName>
    </submittedName>
</protein>
<gene>
    <name evidence="1" type="ORF">ISM_00310</name>
</gene>
<accession>A3SH54</accession>
<organism evidence="1 2">
    <name type="scientific">Roseovarius nubinhibens (strain ATCC BAA-591 / DSM 15170 / ISM)</name>
    <dbReference type="NCBI Taxonomy" id="89187"/>
    <lineage>
        <taxon>Bacteria</taxon>
        <taxon>Pseudomonadati</taxon>
        <taxon>Pseudomonadota</taxon>
        <taxon>Alphaproteobacteria</taxon>
        <taxon>Rhodobacterales</taxon>
        <taxon>Roseobacteraceae</taxon>
        <taxon>Roseovarius</taxon>
    </lineage>
</organism>
<dbReference type="Proteomes" id="UP000005954">
    <property type="component" value="Unassembled WGS sequence"/>
</dbReference>
<dbReference type="EMBL" id="AALY01000001">
    <property type="protein sequence ID" value="EAP76685.1"/>
    <property type="molecule type" value="Genomic_DNA"/>
</dbReference>
<name>A3SH54_ROSNI</name>
<dbReference type="STRING" id="89187.ISM_00310"/>